<dbReference type="OrthoDB" id="9014at2157"/>
<sequence>MTEPSWLDEWKKYSQNKPTFDWSKAAKWSGVKVYDLSQPLSNLTPPFPTYPPFEFKWIKTMTENNVQAQYIMTPLHIGTHMDGPLHFVPSGPDIGSVPIEHWIGEGVIVDLSEEVGDLGIYSSEMVQKKAKEHNLELKPGDILIIHTGYHKYAWYQPEADSIRYMLKHPGPTVEFAKWVIKSRFKWLAVDATSQDHPLNTVIRKVRPDIVEEFEKVHGKKIDQLMPWPENYQVMHILPFKYGIVHVENAGGEISQVKNRRCLIVGAPFKFLGGESAFVRLLAVCGEN</sequence>
<reference evidence="3" key="2">
    <citation type="submission" date="2018-04" db="EMBL/GenBank/DDBJ databases">
        <title>Complete genome sequence of Sulfodiicoccus acidiphilus strain HS-1.</title>
        <authorList>
            <person name="Sakai H.D."/>
            <person name="Kurosawa N."/>
        </authorList>
    </citation>
    <scope>NUCLEOTIDE SEQUENCE [LARGE SCALE GENOMIC DNA]</scope>
    <source>
        <strain evidence="3">HS-1</strain>
    </source>
</reference>
<dbReference type="InterPro" id="IPR007325">
    <property type="entry name" value="KFase/CYL"/>
</dbReference>
<protein>
    <submittedName>
        <fullName evidence="1">Cyclase</fullName>
    </submittedName>
</protein>
<reference evidence="1" key="3">
    <citation type="journal article" date="2019" name="BMC Res. Notes">
        <title>Complete genome sequence of the Sulfodiicoccus acidiphilus strain HS-1T, the first crenarchaeon that lacks polB3, isolated from an acidic hot spring in Ohwaku-dani, Hakone, Japan.</title>
        <authorList>
            <person name="Sakai H.D."/>
            <person name="Kurosawa N."/>
        </authorList>
    </citation>
    <scope>NUCLEOTIDE SEQUENCE</scope>
    <source>
        <strain evidence="1">HS-1</strain>
    </source>
</reference>
<dbReference type="GO" id="GO:0004061">
    <property type="term" value="F:arylformamidase activity"/>
    <property type="evidence" value="ECO:0007669"/>
    <property type="project" value="InterPro"/>
</dbReference>
<proteinExistence type="predicted"/>
<reference evidence="2" key="4">
    <citation type="submission" date="2020-09" db="EMBL/GenBank/DDBJ databases">
        <authorList>
            <person name="Sun Q."/>
            <person name="Ohkuma M."/>
        </authorList>
    </citation>
    <scope>NUCLEOTIDE SEQUENCE</scope>
    <source>
        <strain evidence="2">JCM 31740</strain>
    </source>
</reference>
<dbReference type="PANTHER" id="PTHR31118:SF12">
    <property type="entry name" value="CYCLASE-LIKE PROTEIN 2"/>
    <property type="match status" value="1"/>
</dbReference>
<evidence type="ECO:0000313" key="1">
    <source>
        <dbReference type="EMBL" id="BBD73737.1"/>
    </source>
</evidence>
<organism evidence="1 3">
    <name type="scientific">Sulfodiicoccus acidiphilus</name>
    <dbReference type="NCBI Taxonomy" id="1670455"/>
    <lineage>
        <taxon>Archaea</taxon>
        <taxon>Thermoproteota</taxon>
        <taxon>Thermoprotei</taxon>
        <taxon>Sulfolobales</taxon>
        <taxon>Sulfolobaceae</taxon>
        <taxon>Sulfodiicoccus</taxon>
    </lineage>
</organism>
<dbReference type="EMBL" id="AP018553">
    <property type="protein sequence ID" value="BBD73737.1"/>
    <property type="molecule type" value="Genomic_DNA"/>
</dbReference>
<dbReference type="Proteomes" id="UP000616143">
    <property type="component" value="Unassembled WGS sequence"/>
</dbReference>
<dbReference type="KEGG" id="sacd:HS1genome_2126"/>
<dbReference type="Proteomes" id="UP000276741">
    <property type="component" value="Chromosome"/>
</dbReference>
<reference evidence="2" key="1">
    <citation type="journal article" date="2014" name="Int. J. Syst. Evol. Microbiol.">
        <title>Complete genome sequence of Corynebacterium casei LMG S-19264T (=DSM 44701T), isolated from a smear-ripened cheese.</title>
        <authorList>
            <consortium name="US DOE Joint Genome Institute (JGI-PGF)"/>
            <person name="Walter F."/>
            <person name="Albersmeier A."/>
            <person name="Kalinowski J."/>
            <person name="Ruckert C."/>
        </authorList>
    </citation>
    <scope>NUCLEOTIDE SEQUENCE</scope>
    <source>
        <strain evidence="2">JCM 31740</strain>
    </source>
</reference>
<dbReference type="Gene3D" id="3.50.30.50">
    <property type="entry name" value="Putative cyclase"/>
    <property type="match status" value="1"/>
</dbReference>
<dbReference type="RefSeq" id="WP_126451010.1">
    <property type="nucleotide sequence ID" value="NZ_AP018553.1"/>
</dbReference>
<dbReference type="Pfam" id="PF04199">
    <property type="entry name" value="Cyclase"/>
    <property type="match status" value="1"/>
</dbReference>
<keyword evidence="3" id="KW-1185">Reference proteome</keyword>
<evidence type="ECO:0000313" key="2">
    <source>
        <dbReference type="EMBL" id="GGT97979.1"/>
    </source>
</evidence>
<accession>A0A348B6D5</accession>
<name>A0A348B6D5_9CREN</name>
<gene>
    <name evidence="2" type="ORF">GCM10007116_14430</name>
    <name evidence="1" type="ORF">HS1genome_2126</name>
</gene>
<dbReference type="SUPFAM" id="SSF102198">
    <property type="entry name" value="Putative cyclase"/>
    <property type="match status" value="1"/>
</dbReference>
<dbReference type="GO" id="GO:0019441">
    <property type="term" value="P:L-tryptophan catabolic process to kynurenine"/>
    <property type="evidence" value="ECO:0007669"/>
    <property type="project" value="InterPro"/>
</dbReference>
<dbReference type="PANTHER" id="PTHR31118">
    <property type="entry name" value="CYCLASE-LIKE PROTEIN 2"/>
    <property type="match status" value="1"/>
</dbReference>
<dbReference type="InterPro" id="IPR037175">
    <property type="entry name" value="KFase_sf"/>
</dbReference>
<dbReference type="AlphaFoldDB" id="A0A348B6D5"/>
<evidence type="ECO:0000313" key="3">
    <source>
        <dbReference type="Proteomes" id="UP000276741"/>
    </source>
</evidence>
<dbReference type="EMBL" id="BMQS01000012">
    <property type="protein sequence ID" value="GGT97979.1"/>
    <property type="molecule type" value="Genomic_DNA"/>
</dbReference>
<dbReference type="GeneID" id="38667584"/>